<dbReference type="GO" id="GO:0022904">
    <property type="term" value="P:respiratory electron transport chain"/>
    <property type="evidence" value="ECO:0007669"/>
    <property type="project" value="InterPro"/>
</dbReference>
<feature type="transmembrane region" description="Helical" evidence="12">
    <location>
        <begin position="509"/>
        <end position="529"/>
    </location>
</feature>
<evidence type="ECO:0000259" key="13">
    <source>
        <dbReference type="Pfam" id="PF01292"/>
    </source>
</evidence>
<dbReference type="PROSITE" id="PS00882">
    <property type="entry name" value="NI_HGENASE_CYTB_1"/>
    <property type="match status" value="1"/>
</dbReference>
<evidence type="ECO:0000256" key="8">
    <source>
        <dbReference type="ARBA" id="ARBA00022982"/>
    </source>
</evidence>
<evidence type="ECO:0000313" key="16">
    <source>
        <dbReference type="Proteomes" id="UP000420562"/>
    </source>
</evidence>
<dbReference type="InterPro" id="IPR011577">
    <property type="entry name" value="Cyt_b561_bac/Ni-Hgenase"/>
</dbReference>
<dbReference type="EMBL" id="VZQZ01000009">
    <property type="protein sequence ID" value="KAB0664291.1"/>
    <property type="molecule type" value="Genomic_DNA"/>
</dbReference>
<dbReference type="Proteomes" id="UP000420562">
    <property type="component" value="Unassembled WGS sequence"/>
</dbReference>
<dbReference type="Gene3D" id="1.10.1130.10">
    <property type="entry name" value="Flavocytochrome C3, Chain A"/>
    <property type="match status" value="1"/>
</dbReference>
<proteinExistence type="inferred from homology"/>
<keyword evidence="7" id="KW-0479">Metal-binding</keyword>
<keyword evidence="9 12" id="KW-1133">Transmembrane helix</keyword>
<dbReference type="PANTHER" id="PTHR30485">
    <property type="entry name" value="NI/FE-HYDROGENASE 1 B-TYPE CYTOCHROME SUBUNIT"/>
    <property type="match status" value="1"/>
</dbReference>
<dbReference type="GO" id="GO:0005886">
    <property type="term" value="C:plasma membrane"/>
    <property type="evidence" value="ECO:0007669"/>
    <property type="project" value="UniProtKB-SubCell"/>
</dbReference>
<dbReference type="GO" id="GO:0020037">
    <property type="term" value="F:heme binding"/>
    <property type="evidence" value="ECO:0007669"/>
    <property type="project" value="TreeGrafter"/>
</dbReference>
<keyword evidence="5" id="KW-0349">Heme</keyword>
<keyword evidence="4" id="KW-1003">Cell membrane</keyword>
<keyword evidence="6 12" id="KW-0812">Transmembrane</keyword>
<keyword evidence="8" id="KW-0249">Electron transport</keyword>
<evidence type="ECO:0000259" key="14">
    <source>
        <dbReference type="Pfam" id="PF09699"/>
    </source>
</evidence>
<keyword evidence="16" id="KW-1185">Reference proteome</keyword>
<dbReference type="InterPro" id="IPR051542">
    <property type="entry name" value="Hydrogenase_cytochrome"/>
</dbReference>
<comment type="similarity">
    <text evidence="2">Belongs to the HupC/HyaC/HydC family.</text>
</comment>
<dbReference type="InterPro" id="IPR018247">
    <property type="entry name" value="EF_Hand_1_Ca_BS"/>
</dbReference>
<dbReference type="Pfam" id="PF01292">
    <property type="entry name" value="Ni_hydr_CYTB"/>
    <property type="match status" value="1"/>
</dbReference>
<feature type="transmembrane region" description="Helical" evidence="12">
    <location>
        <begin position="549"/>
        <end position="568"/>
    </location>
</feature>
<feature type="domain" description="Cytochrome b561 bacterial/Ni-hydrogenase" evidence="13">
    <location>
        <begin position="391"/>
        <end position="585"/>
    </location>
</feature>
<dbReference type="InterPro" id="IPR000516">
    <property type="entry name" value="Ni-dep_Hydgase_cyt-B"/>
</dbReference>
<keyword evidence="3" id="KW-0813">Transport</keyword>
<dbReference type="AlphaFoldDB" id="A0A7J4ZNF9"/>
<gene>
    <name evidence="15" type="ORF">F6V25_14080</name>
</gene>
<feature type="transmembrane region" description="Helical" evidence="12">
    <location>
        <begin position="436"/>
        <end position="455"/>
    </location>
</feature>
<keyword evidence="11 12" id="KW-0472">Membrane</keyword>
<feature type="transmembrane region" description="Helical" evidence="12">
    <location>
        <begin position="397"/>
        <end position="416"/>
    </location>
</feature>
<feature type="domain" description="Doubled CXXCH motif" evidence="14">
    <location>
        <begin position="140"/>
        <end position="170"/>
    </location>
</feature>
<dbReference type="CDD" id="cd08168">
    <property type="entry name" value="Cytochrom_C3"/>
    <property type="match status" value="1"/>
</dbReference>
<dbReference type="SUPFAM" id="SSF81342">
    <property type="entry name" value="Transmembrane di-heme cytochromes"/>
    <property type="match status" value="1"/>
</dbReference>
<evidence type="ECO:0000256" key="3">
    <source>
        <dbReference type="ARBA" id="ARBA00022448"/>
    </source>
</evidence>
<comment type="caution">
    <text evidence="15">The sequence shown here is derived from an EMBL/GenBank/DDBJ whole genome shotgun (WGS) entry which is preliminary data.</text>
</comment>
<dbReference type="Pfam" id="PF09699">
    <property type="entry name" value="Paired_CXXCH_1"/>
    <property type="match status" value="1"/>
</dbReference>
<sequence>MANGSGPAPQVQLGSSRNKRITATCGGAMGTNGTDMARRCFLAVLATLLFAPASFGARDNSECLECHGEQSIIQQGGARLYVDPLKFADTSHKVVGCTSCHDSVTGRHPEDGTKPSHATCKECHDAVAKEYAQSLHGRNAACADCHNPHRARKPADVSGVEINAVCSRCHLPPATLKSHEKWLPQAGRHLHAMPCITCHTGSKGYYINLFVEKEDRKGAFRLATYDELARLTGENGIASLVDTNGDNYISLLELRKFNKKARDDGMRLRGMMMPEVMTHSYQILDNRWDCTFCHVSGTKGLQTSFVSFPGKNGVYSRVAVEKGAILDVLYGTPDFYMTGATRSKGVSIIGGLIIACGIVIPLGHGFIRFLTRRKREHNHDQAAHEVIVYLQPTPVRIWHWIHALSIVTLCVTGVQIRFPEVVNLFGSYRAAVTLHNVAGVVVALSMVYWILYYVVISHAIGRIYFPTGDEVRHGLIRQAVFYAFNYFRGKPNPFHATPENKFNALQKTAYLVIMLVFMPLVIVTGFLLLDIQPLRNMLFLLGGIKLIDGLHFFAACCLCAFTFFHFYLTTLGPTPFSEIRTMWTGWEKEEEPEESEPSTAK</sequence>
<dbReference type="SUPFAM" id="SSF48695">
    <property type="entry name" value="Multiheme cytochromes"/>
    <property type="match status" value="1"/>
</dbReference>
<dbReference type="InterPro" id="IPR016174">
    <property type="entry name" value="Di-haem_cyt_TM"/>
</dbReference>
<evidence type="ECO:0000256" key="7">
    <source>
        <dbReference type="ARBA" id="ARBA00022723"/>
    </source>
</evidence>
<dbReference type="PROSITE" id="PS00018">
    <property type="entry name" value="EF_HAND_1"/>
    <property type="match status" value="1"/>
</dbReference>
<evidence type="ECO:0000256" key="12">
    <source>
        <dbReference type="SAM" id="Phobius"/>
    </source>
</evidence>
<dbReference type="PANTHER" id="PTHR30485:SF1">
    <property type="entry name" value="CYTOCHROME YDHU-RELATED"/>
    <property type="match status" value="1"/>
</dbReference>
<dbReference type="GO" id="GO:0009055">
    <property type="term" value="F:electron transfer activity"/>
    <property type="evidence" value="ECO:0007669"/>
    <property type="project" value="InterPro"/>
</dbReference>
<comment type="subcellular location">
    <subcellularLocation>
        <location evidence="1">Cell membrane</location>
        <topology evidence="1">Multi-pass membrane protein</topology>
    </subcellularLocation>
</comment>
<dbReference type="InterPro" id="IPR036280">
    <property type="entry name" value="Multihaem_cyt_sf"/>
</dbReference>
<dbReference type="Gene3D" id="1.20.950.20">
    <property type="entry name" value="Transmembrane di-heme cytochromes, Chain C"/>
    <property type="match status" value="1"/>
</dbReference>
<dbReference type="PRINTS" id="PR00161">
    <property type="entry name" value="NIHGNASECYTB"/>
</dbReference>
<reference evidence="15 16" key="1">
    <citation type="submission" date="2019-09" db="EMBL/GenBank/DDBJ databases">
        <title>Geobacter sp. Red96, a novel strain isolated from paddy soil.</title>
        <authorList>
            <person name="Xu Z."/>
            <person name="Masuda Y."/>
            <person name="Itoh H."/>
            <person name="Senoo K."/>
        </authorList>
    </citation>
    <scope>NUCLEOTIDE SEQUENCE [LARGE SCALE GENOMIC DNA]</scope>
    <source>
        <strain evidence="15 16">Red96</strain>
    </source>
</reference>
<accession>A0A7J4ZNF9</accession>
<dbReference type="InterPro" id="IPR010177">
    <property type="entry name" value="Paired_CXXCH_1"/>
</dbReference>
<evidence type="ECO:0000256" key="5">
    <source>
        <dbReference type="ARBA" id="ARBA00022617"/>
    </source>
</evidence>
<protein>
    <recommendedName>
        <fullName evidence="17">Cytochrome b561 bacterial/Ni-hydrogenase domain-containing protein</fullName>
    </recommendedName>
</protein>
<evidence type="ECO:0008006" key="17">
    <source>
        <dbReference type="Google" id="ProtNLM"/>
    </source>
</evidence>
<evidence type="ECO:0000256" key="2">
    <source>
        <dbReference type="ARBA" id="ARBA00008622"/>
    </source>
</evidence>
<evidence type="ECO:0000313" key="15">
    <source>
        <dbReference type="EMBL" id="KAB0664291.1"/>
    </source>
</evidence>
<evidence type="ECO:0000256" key="11">
    <source>
        <dbReference type="ARBA" id="ARBA00023136"/>
    </source>
</evidence>
<evidence type="ECO:0000256" key="1">
    <source>
        <dbReference type="ARBA" id="ARBA00004651"/>
    </source>
</evidence>
<evidence type="ECO:0000256" key="9">
    <source>
        <dbReference type="ARBA" id="ARBA00022989"/>
    </source>
</evidence>
<dbReference type="GO" id="GO:0005506">
    <property type="term" value="F:iron ion binding"/>
    <property type="evidence" value="ECO:0007669"/>
    <property type="project" value="InterPro"/>
</dbReference>
<evidence type="ECO:0000256" key="4">
    <source>
        <dbReference type="ARBA" id="ARBA00022475"/>
    </source>
</evidence>
<name>A0A7J4ZNF9_9BACT</name>
<evidence type="ECO:0000256" key="6">
    <source>
        <dbReference type="ARBA" id="ARBA00022692"/>
    </source>
</evidence>
<evidence type="ECO:0000256" key="10">
    <source>
        <dbReference type="ARBA" id="ARBA00023004"/>
    </source>
</evidence>
<organism evidence="15 16">
    <name type="scientific">Oryzomonas japonica</name>
    <dbReference type="NCBI Taxonomy" id="2603858"/>
    <lineage>
        <taxon>Bacteria</taxon>
        <taxon>Pseudomonadati</taxon>
        <taxon>Thermodesulfobacteriota</taxon>
        <taxon>Desulfuromonadia</taxon>
        <taxon>Geobacterales</taxon>
        <taxon>Geobacteraceae</taxon>
        <taxon>Oryzomonas</taxon>
    </lineage>
</organism>
<feature type="transmembrane region" description="Helical" evidence="12">
    <location>
        <begin position="345"/>
        <end position="367"/>
    </location>
</feature>
<keyword evidence="10" id="KW-0408">Iron</keyword>